<keyword evidence="3" id="KW-1185">Reference proteome</keyword>
<protein>
    <submittedName>
        <fullName evidence="2">Uncharacterized protein</fullName>
    </submittedName>
</protein>
<comment type="caution">
    <text evidence="2">The sequence shown here is derived from an EMBL/GenBank/DDBJ whole genome shotgun (WGS) entry which is preliminary data.</text>
</comment>
<reference evidence="2" key="1">
    <citation type="submission" date="2021-03" db="EMBL/GenBank/DDBJ databases">
        <title>Draft genome sequence of rust myrtle Austropuccinia psidii MF-1, a brazilian biotype.</title>
        <authorList>
            <person name="Quecine M.C."/>
            <person name="Pachon D.M.R."/>
            <person name="Bonatelli M.L."/>
            <person name="Correr F.H."/>
            <person name="Franceschini L.M."/>
            <person name="Leite T.F."/>
            <person name="Margarido G.R.A."/>
            <person name="Almeida C.A."/>
            <person name="Ferrarezi J.A."/>
            <person name="Labate C.A."/>
        </authorList>
    </citation>
    <scope>NUCLEOTIDE SEQUENCE</scope>
    <source>
        <strain evidence="2">MF-1</strain>
    </source>
</reference>
<feature type="region of interest" description="Disordered" evidence="1">
    <location>
        <begin position="48"/>
        <end position="122"/>
    </location>
</feature>
<dbReference type="AlphaFoldDB" id="A0A9Q3IDW2"/>
<feature type="compositionally biased region" description="Basic residues" evidence="1">
    <location>
        <begin position="79"/>
        <end position="103"/>
    </location>
</feature>
<proteinExistence type="predicted"/>
<name>A0A9Q3IDW2_9BASI</name>
<evidence type="ECO:0000313" key="3">
    <source>
        <dbReference type="Proteomes" id="UP000765509"/>
    </source>
</evidence>
<dbReference type="Proteomes" id="UP000765509">
    <property type="component" value="Unassembled WGS sequence"/>
</dbReference>
<sequence length="149" mass="17305">MNSYLKVKNFMDPEKKEDLLKGWTPMSCEEQVQNMKYWLKNQSMLSEDQNKKLAQGKDNSPVEAPQASTSNNSPQKVPNKGKKNSKNNQKGKQKAKGKVKPKRDKPYPQNYRIPNKEKKAMDNVFNMARAPIEFKNKEEERINKSFPTK</sequence>
<evidence type="ECO:0000256" key="1">
    <source>
        <dbReference type="SAM" id="MobiDB-lite"/>
    </source>
</evidence>
<dbReference type="EMBL" id="AVOT02040368">
    <property type="protein sequence ID" value="MBW0535570.1"/>
    <property type="molecule type" value="Genomic_DNA"/>
</dbReference>
<organism evidence="2 3">
    <name type="scientific">Austropuccinia psidii MF-1</name>
    <dbReference type="NCBI Taxonomy" id="1389203"/>
    <lineage>
        <taxon>Eukaryota</taxon>
        <taxon>Fungi</taxon>
        <taxon>Dikarya</taxon>
        <taxon>Basidiomycota</taxon>
        <taxon>Pucciniomycotina</taxon>
        <taxon>Pucciniomycetes</taxon>
        <taxon>Pucciniales</taxon>
        <taxon>Sphaerophragmiaceae</taxon>
        <taxon>Austropuccinia</taxon>
    </lineage>
</organism>
<gene>
    <name evidence="2" type="ORF">O181_075285</name>
</gene>
<evidence type="ECO:0000313" key="2">
    <source>
        <dbReference type="EMBL" id="MBW0535570.1"/>
    </source>
</evidence>
<accession>A0A9Q3IDW2</accession>